<comment type="caution">
    <text evidence="2">The sequence shown here is derived from an EMBL/GenBank/DDBJ whole genome shotgun (WGS) entry which is preliminary data.</text>
</comment>
<feature type="compositionally biased region" description="Basic and acidic residues" evidence="1">
    <location>
        <begin position="27"/>
        <end position="37"/>
    </location>
</feature>
<name>A0ABN9RN33_9DINO</name>
<accession>A0ABN9RN33</accession>
<sequence length="393" mass="43988">MMPRSSSATRAQSEAAGTQPSQAQRSTQEKAPADRWRSPPRRVKVGGQWLPKPPQPAKIRIPWRRVESSAPAADNVKSAKVFEKKAKKRKQKDQSARNPFANLKGHIDGSQKWKLKDCQLQKWKCEDCAKRLKKKVVLFGFRVQCPFCRRLPPSPIREKQMAAIRKINREEFERQRALRKQLASATAASPSTCPKVTVQRARKKNAFLKKIKQKRKHIQGKQAMGVKPSVPQAEGVMVKKTEKDRQLEDIDAMASQQQTTKDNLSELIESLQPALHKGTEEAQSSVKALTQQAEKTLTNTALAGQSLRDRGPNLRETELELPAVPAFPSLHGAGDDLEFSLEDFLAGKKLQYALEAASTPDAQRIAMLDIKPYVFRLSLGQAPQQWGARLALA</sequence>
<feature type="region of interest" description="Disordered" evidence="1">
    <location>
        <begin position="1"/>
        <end position="105"/>
    </location>
</feature>
<proteinExistence type="predicted"/>
<keyword evidence="3" id="KW-1185">Reference proteome</keyword>
<dbReference type="EMBL" id="CAUYUJ010007380">
    <property type="protein sequence ID" value="CAK0820577.1"/>
    <property type="molecule type" value="Genomic_DNA"/>
</dbReference>
<reference evidence="2" key="1">
    <citation type="submission" date="2023-10" db="EMBL/GenBank/DDBJ databases">
        <authorList>
            <person name="Chen Y."/>
            <person name="Shah S."/>
            <person name="Dougan E. K."/>
            <person name="Thang M."/>
            <person name="Chan C."/>
        </authorList>
    </citation>
    <scope>NUCLEOTIDE SEQUENCE [LARGE SCALE GENOMIC DNA]</scope>
</reference>
<evidence type="ECO:0000313" key="2">
    <source>
        <dbReference type="EMBL" id="CAK0820577.1"/>
    </source>
</evidence>
<evidence type="ECO:0000313" key="3">
    <source>
        <dbReference type="Proteomes" id="UP001189429"/>
    </source>
</evidence>
<evidence type="ECO:0000256" key="1">
    <source>
        <dbReference type="SAM" id="MobiDB-lite"/>
    </source>
</evidence>
<dbReference type="Proteomes" id="UP001189429">
    <property type="component" value="Unassembled WGS sequence"/>
</dbReference>
<organism evidence="2 3">
    <name type="scientific">Prorocentrum cordatum</name>
    <dbReference type="NCBI Taxonomy" id="2364126"/>
    <lineage>
        <taxon>Eukaryota</taxon>
        <taxon>Sar</taxon>
        <taxon>Alveolata</taxon>
        <taxon>Dinophyceae</taxon>
        <taxon>Prorocentrales</taxon>
        <taxon>Prorocentraceae</taxon>
        <taxon>Prorocentrum</taxon>
    </lineage>
</organism>
<gene>
    <name evidence="2" type="ORF">PCOR1329_LOCUS22195</name>
</gene>
<feature type="compositionally biased region" description="Polar residues" evidence="1">
    <location>
        <begin position="1"/>
        <end position="26"/>
    </location>
</feature>
<protein>
    <submittedName>
        <fullName evidence="2">Uncharacterized protein</fullName>
    </submittedName>
</protein>